<feature type="zinc finger region" description="C3H1-type" evidence="4">
    <location>
        <begin position="383"/>
        <end position="410"/>
    </location>
</feature>
<dbReference type="PROSITE" id="PS50103">
    <property type="entry name" value="ZF_C3H1"/>
    <property type="match status" value="2"/>
</dbReference>
<comment type="caution">
    <text evidence="7">The sequence shown here is derived from an EMBL/GenBank/DDBJ whole genome shotgun (WGS) entry which is preliminary data.</text>
</comment>
<evidence type="ECO:0000256" key="5">
    <source>
        <dbReference type="SAM" id="MobiDB-lite"/>
    </source>
</evidence>
<accession>A0A9P6JPE9</accession>
<feature type="region of interest" description="Disordered" evidence="5">
    <location>
        <begin position="408"/>
        <end position="583"/>
    </location>
</feature>
<dbReference type="GO" id="GO:0004842">
    <property type="term" value="F:ubiquitin-protein transferase activity"/>
    <property type="evidence" value="ECO:0007669"/>
    <property type="project" value="TreeGrafter"/>
</dbReference>
<feature type="domain" description="C3H1-type" evidence="6">
    <location>
        <begin position="169"/>
        <end position="194"/>
    </location>
</feature>
<dbReference type="Gene3D" id="4.10.1000.10">
    <property type="entry name" value="Zinc finger, CCCH-type"/>
    <property type="match status" value="1"/>
</dbReference>
<evidence type="ECO:0000256" key="1">
    <source>
        <dbReference type="ARBA" id="ARBA00022737"/>
    </source>
</evidence>
<dbReference type="SUPFAM" id="SSF48403">
    <property type="entry name" value="Ankyrin repeat"/>
    <property type="match status" value="1"/>
</dbReference>
<keyword evidence="1" id="KW-0677">Repeat</keyword>
<feature type="repeat" description="ANK" evidence="3">
    <location>
        <begin position="35"/>
        <end position="67"/>
    </location>
</feature>
<keyword evidence="4" id="KW-0863">Zinc-finger</keyword>
<evidence type="ECO:0000259" key="6">
    <source>
        <dbReference type="PROSITE" id="PS50103"/>
    </source>
</evidence>
<organism evidence="7 8">
    <name type="scientific">Crepidotus variabilis</name>
    <dbReference type="NCBI Taxonomy" id="179855"/>
    <lineage>
        <taxon>Eukaryota</taxon>
        <taxon>Fungi</taxon>
        <taxon>Dikarya</taxon>
        <taxon>Basidiomycota</taxon>
        <taxon>Agaricomycotina</taxon>
        <taxon>Agaricomycetes</taxon>
        <taxon>Agaricomycetidae</taxon>
        <taxon>Agaricales</taxon>
        <taxon>Agaricineae</taxon>
        <taxon>Crepidotaceae</taxon>
        <taxon>Crepidotus</taxon>
    </lineage>
</organism>
<dbReference type="Proteomes" id="UP000807306">
    <property type="component" value="Unassembled WGS sequence"/>
</dbReference>
<dbReference type="Pfam" id="PF12796">
    <property type="entry name" value="Ank_2"/>
    <property type="match status" value="1"/>
</dbReference>
<feature type="compositionally biased region" description="Polar residues" evidence="5">
    <location>
        <begin position="563"/>
        <end position="573"/>
    </location>
</feature>
<feature type="compositionally biased region" description="Basic residues" evidence="5">
    <location>
        <begin position="486"/>
        <end position="503"/>
    </location>
</feature>
<feature type="compositionally biased region" description="Low complexity" evidence="5">
    <location>
        <begin position="276"/>
        <end position="288"/>
    </location>
</feature>
<keyword evidence="2 3" id="KW-0040">ANK repeat</keyword>
<dbReference type="PANTHER" id="PTHR24171:SF8">
    <property type="entry name" value="BRCA1-ASSOCIATED RING DOMAIN PROTEIN 1"/>
    <property type="match status" value="1"/>
</dbReference>
<dbReference type="InterPro" id="IPR036770">
    <property type="entry name" value="Ankyrin_rpt-contain_sf"/>
</dbReference>
<dbReference type="GO" id="GO:0085020">
    <property type="term" value="P:protein K6-linked ubiquitination"/>
    <property type="evidence" value="ECO:0007669"/>
    <property type="project" value="TreeGrafter"/>
</dbReference>
<dbReference type="GO" id="GO:0010468">
    <property type="term" value="P:regulation of gene expression"/>
    <property type="evidence" value="ECO:0007669"/>
    <property type="project" value="UniProtKB-ARBA"/>
</dbReference>
<dbReference type="AlphaFoldDB" id="A0A9P6JPE9"/>
<evidence type="ECO:0000256" key="4">
    <source>
        <dbReference type="PROSITE-ProRule" id="PRU00723"/>
    </source>
</evidence>
<feature type="region of interest" description="Disordered" evidence="5">
    <location>
        <begin position="144"/>
        <end position="163"/>
    </location>
</feature>
<feature type="domain" description="C3H1-type" evidence="6">
    <location>
        <begin position="383"/>
        <end position="410"/>
    </location>
</feature>
<name>A0A9P6JPE9_9AGAR</name>
<dbReference type="GO" id="GO:0008270">
    <property type="term" value="F:zinc ion binding"/>
    <property type="evidence" value="ECO:0007669"/>
    <property type="project" value="UniProtKB-KW"/>
</dbReference>
<dbReference type="Gene3D" id="1.25.40.20">
    <property type="entry name" value="Ankyrin repeat-containing domain"/>
    <property type="match status" value="1"/>
</dbReference>
<dbReference type="SMART" id="SM00356">
    <property type="entry name" value="ZnF_C3H1"/>
    <property type="match status" value="2"/>
</dbReference>
<sequence>MATHLMQAAAAGDLQKVQELLSEATVGDIESKDHTGVTALIEAVRNGHAEIVRALLEKGADPSNASSDGRPETYTSDPAILEVLLGAQARNSSTEIPPQHHVYPHDGPEDPEKRFYAPPPPETYTYYPTINPALSTMNDAAYYPPPPHGHPSDPAAGTNGLGHLPPPEIARMIPCRYFPACRYGPQCMFLHPQGQYYQGAMPPYPPYDPMGNPYGPHYYGPPPPSFHSPPNGSMQSMPEPSNPGMHARSPSEAMSPVPVPFSPNGAPQLPPPAPYGPIYGHPAQGPIHFPQPPPHSQPSHSHSEQHSPPNLYTASSPVTPYPMHSDSSFPPQVPPPAASYPDANAEAPLPENSPAEIFPNSTNGATNGLGHHRRGSVRRQSFGGRKPPCLFFPNGRCKNGDECRFPHVLPDGATQSSFPSARGGPPRPPRGPPGHTNGVNSHGATLADKLSNLNLRDDQRPRNNGVDSSSRSSSDGGNRPKFYPNGKHHHHPSGPNGHHHANGAKKGGAPNKYYQPQRVPSADDFPVLAGTVTPPRVNGHANGMTAAQVLQAPPPTRKEATSSKESSTRNTTPDPVRGNPVKV</sequence>
<feature type="zinc finger region" description="C3H1-type" evidence="4">
    <location>
        <begin position="169"/>
        <end position="194"/>
    </location>
</feature>
<dbReference type="SMART" id="SM00248">
    <property type="entry name" value="ANK"/>
    <property type="match status" value="1"/>
</dbReference>
<dbReference type="PROSITE" id="PS50088">
    <property type="entry name" value="ANK_REPEAT"/>
    <property type="match status" value="1"/>
</dbReference>
<dbReference type="EMBL" id="MU157858">
    <property type="protein sequence ID" value="KAF9527748.1"/>
    <property type="molecule type" value="Genomic_DNA"/>
</dbReference>
<keyword evidence="8" id="KW-1185">Reference proteome</keyword>
<evidence type="ECO:0000256" key="3">
    <source>
        <dbReference type="PROSITE-ProRule" id="PRU00023"/>
    </source>
</evidence>
<reference evidence="7" key="1">
    <citation type="submission" date="2020-11" db="EMBL/GenBank/DDBJ databases">
        <authorList>
            <consortium name="DOE Joint Genome Institute"/>
            <person name="Ahrendt S."/>
            <person name="Riley R."/>
            <person name="Andreopoulos W."/>
            <person name="Labutti K."/>
            <person name="Pangilinan J."/>
            <person name="Ruiz-Duenas F.J."/>
            <person name="Barrasa J.M."/>
            <person name="Sanchez-Garcia M."/>
            <person name="Camarero S."/>
            <person name="Miyauchi S."/>
            <person name="Serrano A."/>
            <person name="Linde D."/>
            <person name="Babiker R."/>
            <person name="Drula E."/>
            <person name="Ayuso-Fernandez I."/>
            <person name="Pacheco R."/>
            <person name="Padilla G."/>
            <person name="Ferreira P."/>
            <person name="Barriuso J."/>
            <person name="Kellner H."/>
            <person name="Castanera R."/>
            <person name="Alfaro M."/>
            <person name="Ramirez L."/>
            <person name="Pisabarro A.G."/>
            <person name="Kuo A."/>
            <person name="Tritt A."/>
            <person name="Lipzen A."/>
            <person name="He G."/>
            <person name="Yan M."/>
            <person name="Ng V."/>
            <person name="Cullen D."/>
            <person name="Martin F."/>
            <person name="Rosso M.-N."/>
            <person name="Henrissat B."/>
            <person name="Hibbett D."/>
            <person name="Martinez A.T."/>
            <person name="Grigoriev I.V."/>
        </authorList>
    </citation>
    <scope>NUCLEOTIDE SEQUENCE</scope>
    <source>
        <strain evidence="7">CBS 506.95</strain>
    </source>
</reference>
<dbReference type="Pfam" id="PF14608">
    <property type="entry name" value="zf-CCCH_2"/>
    <property type="match status" value="2"/>
</dbReference>
<dbReference type="PROSITE" id="PS50297">
    <property type="entry name" value="ANK_REP_REGION"/>
    <property type="match status" value="1"/>
</dbReference>
<proteinExistence type="predicted"/>
<evidence type="ECO:0000313" key="7">
    <source>
        <dbReference type="EMBL" id="KAF9527748.1"/>
    </source>
</evidence>
<feature type="compositionally biased region" description="Low complexity" evidence="5">
    <location>
        <begin position="462"/>
        <end position="479"/>
    </location>
</feature>
<protein>
    <recommendedName>
        <fullName evidence="6">C3H1-type domain-containing protein</fullName>
    </recommendedName>
</protein>
<gene>
    <name evidence="7" type="ORF">CPB83DRAFT_869795</name>
</gene>
<evidence type="ECO:0000313" key="8">
    <source>
        <dbReference type="Proteomes" id="UP000807306"/>
    </source>
</evidence>
<feature type="region of interest" description="Disordered" evidence="5">
    <location>
        <begin position="221"/>
        <end position="390"/>
    </location>
</feature>
<keyword evidence="4" id="KW-0479">Metal-binding</keyword>
<dbReference type="OrthoDB" id="20872at2759"/>
<dbReference type="InterPro" id="IPR002110">
    <property type="entry name" value="Ankyrin_rpt"/>
</dbReference>
<keyword evidence="4" id="KW-0862">Zinc</keyword>
<dbReference type="InterPro" id="IPR000571">
    <property type="entry name" value="Znf_CCCH"/>
</dbReference>
<evidence type="ECO:0000256" key="2">
    <source>
        <dbReference type="ARBA" id="ARBA00023043"/>
    </source>
</evidence>
<dbReference type="PANTHER" id="PTHR24171">
    <property type="entry name" value="ANKYRIN REPEAT DOMAIN-CONTAINING PROTEIN 39-RELATED"/>
    <property type="match status" value="1"/>
</dbReference>